<name>A0A448I813_MYCCI</name>
<dbReference type="Pfam" id="PF02470">
    <property type="entry name" value="MlaD"/>
    <property type="match status" value="1"/>
</dbReference>
<dbReference type="PANTHER" id="PTHR33371">
    <property type="entry name" value="INTERMEMBRANE PHOSPHOLIPID TRANSPORT SYSTEM BINDING PROTEIN MLAD-RELATED"/>
    <property type="match status" value="1"/>
</dbReference>
<reference evidence="3 4" key="1">
    <citation type="submission" date="2018-12" db="EMBL/GenBank/DDBJ databases">
        <authorList>
            <consortium name="Pathogen Informatics"/>
        </authorList>
    </citation>
    <scope>NUCLEOTIDE SEQUENCE [LARGE SCALE GENOMIC DNA]</scope>
    <source>
        <strain evidence="3 4">NCTC10485</strain>
    </source>
</reference>
<dbReference type="GO" id="GO:0005576">
    <property type="term" value="C:extracellular region"/>
    <property type="evidence" value="ECO:0007669"/>
    <property type="project" value="TreeGrafter"/>
</dbReference>
<evidence type="ECO:0000256" key="1">
    <source>
        <dbReference type="SAM" id="MobiDB-lite"/>
    </source>
</evidence>
<feature type="region of interest" description="Disordered" evidence="1">
    <location>
        <begin position="446"/>
        <end position="472"/>
    </location>
</feature>
<gene>
    <name evidence="3" type="ORF">NCTC10485_02726</name>
</gene>
<dbReference type="EMBL" id="LR134355">
    <property type="protein sequence ID" value="VEG48432.1"/>
    <property type="molecule type" value="Genomic_DNA"/>
</dbReference>
<dbReference type="InterPro" id="IPR052336">
    <property type="entry name" value="MlaD_Phospholipid_Transporter"/>
</dbReference>
<dbReference type="InterPro" id="IPR003399">
    <property type="entry name" value="Mce/MlaD"/>
</dbReference>
<dbReference type="NCBIfam" id="TIGR00996">
    <property type="entry name" value="Mtu_fam_mce"/>
    <property type="match status" value="1"/>
</dbReference>
<evidence type="ECO:0000259" key="2">
    <source>
        <dbReference type="Pfam" id="PF02470"/>
    </source>
</evidence>
<dbReference type="InterPro" id="IPR005693">
    <property type="entry name" value="Mce"/>
</dbReference>
<organism evidence="3 4">
    <name type="scientific">Mycolicibacterium chitae</name>
    <name type="common">Mycobacterium chitae</name>
    <dbReference type="NCBI Taxonomy" id="1792"/>
    <lineage>
        <taxon>Bacteria</taxon>
        <taxon>Bacillati</taxon>
        <taxon>Actinomycetota</taxon>
        <taxon>Actinomycetes</taxon>
        <taxon>Mycobacteriales</taxon>
        <taxon>Mycobacteriaceae</taxon>
        <taxon>Mycolicibacterium</taxon>
    </lineage>
</organism>
<evidence type="ECO:0000313" key="3">
    <source>
        <dbReference type="EMBL" id="VEG48432.1"/>
    </source>
</evidence>
<proteinExistence type="predicted"/>
<dbReference type="OrthoDB" id="4741753at2"/>
<dbReference type="PANTHER" id="PTHR33371:SF16">
    <property type="entry name" value="MCE-FAMILY PROTEIN MCE3F"/>
    <property type="match status" value="1"/>
</dbReference>
<evidence type="ECO:0000313" key="4">
    <source>
        <dbReference type="Proteomes" id="UP000282551"/>
    </source>
</evidence>
<sequence>MRMSKRIWMQLAVVGAVSTLAFVSLMLVYIKLPSLAFGIGTYRVTVELPEAAGLYERANVTYRGTAVGEVTSVDLMRGGGVRAQLKLNSHTKIPADLDAQVHSQTAVGEQFITLLPRGGDGPDLEDGDVITVERTSVPPDINDLLDATNAGLAAVPQDNLKTLVDEAYLAVGGLGPEISRLVRGSVAVALEAEQNLDAWTALLDNAAPVLNTQTETSDAVRTWAANLATVTDQIRDTDGEVRGVLEHGGPALAETRELFDRVAPALPVVLANLVSVGEVAVTYRDNIEQLLVLLPQGAAAMQAIGVANRNTKQDYAGAYLSFNLNVNLPPPCTTGFLPVRQQRVASLQDYPDRPAGDLYCRTPQDSPFNVRGARNTPCVTRPGKRAPTWQMCESDEEYVPLNNGFSWKGDPNATLSGQDIPQLTPDPVPPVAFAEYDPATGTYVGPDGQTFTQSNLAPNPEGKRTWQSLLTP</sequence>
<protein>
    <submittedName>
        <fullName evidence="3">Virulence factor Mce family protein</fullName>
    </submittedName>
</protein>
<dbReference type="Proteomes" id="UP000282551">
    <property type="component" value="Chromosome"/>
</dbReference>
<dbReference type="AlphaFoldDB" id="A0A448I813"/>
<feature type="domain" description="Mce/MlaD" evidence="2">
    <location>
        <begin position="41"/>
        <end position="116"/>
    </location>
</feature>
<keyword evidence="4" id="KW-1185">Reference proteome</keyword>
<dbReference type="RefSeq" id="WP_126334231.1">
    <property type="nucleotide sequence ID" value="NZ_AP022604.1"/>
</dbReference>
<accession>A0A448I813</accession>